<proteinExistence type="predicted"/>
<comment type="caution">
    <text evidence="2">The sequence shown here is derived from an EMBL/GenBank/DDBJ whole genome shotgun (WGS) entry which is preliminary data.</text>
</comment>
<dbReference type="Gene3D" id="3.30.70.330">
    <property type="match status" value="1"/>
</dbReference>
<accession>A0A1R0GTF0</accession>
<dbReference type="EMBL" id="LSSL01003699">
    <property type="protein sequence ID" value="OLY80174.1"/>
    <property type="molecule type" value="Genomic_DNA"/>
</dbReference>
<evidence type="ECO:0000259" key="1">
    <source>
        <dbReference type="Pfam" id="PF00076"/>
    </source>
</evidence>
<name>A0A1R0GTF0_9FUNG</name>
<dbReference type="Proteomes" id="UP000187455">
    <property type="component" value="Unassembled WGS sequence"/>
</dbReference>
<feature type="domain" description="RRM" evidence="1">
    <location>
        <begin position="65"/>
        <end position="92"/>
    </location>
</feature>
<dbReference type="STRING" id="133383.A0A1R0GTF0"/>
<dbReference type="OrthoDB" id="5970at2759"/>
<dbReference type="AlphaFoldDB" id="A0A1R0GTF0"/>
<gene>
    <name evidence="2" type="ORF">AYI68_g5733</name>
</gene>
<organism evidence="2 3">
    <name type="scientific">Smittium mucronatum</name>
    <dbReference type="NCBI Taxonomy" id="133383"/>
    <lineage>
        <taxon>Eukaryota</taxon>
        <taxon>Fungi</taxon>
        <taxon>Fungi incertae sedis</taxon>
        <taxon>Zoopagomycota</taxon>
        <taxon>Kickxellomycotina</taxon>
        <taxon>Harpellomycetes</taxon>
        <taxon>Harpellales</taxon>
        <taxon>Legeriomycetaceae</taxon>
        <taxon>Smittium</taxon>
    </lineage>
</organism>
<evidence type="ECO:0000313" key="3">
    <source>
        <dbReference type="Proteomes" id="UP000187455"/>
    </source>
</evidence>
<sequence length="128" mass="14902">MPPRLTLFIAGLGQDTRQSDLAFDSELTQNHEYFFLFYQLYFILDLGPWCDAIFLHQEIAPQNSFVEFEDPLDAEDAYNEMHGAAIDGHRITIQVRIFLLDSFCLPDTLFEKPIFPTFFSSVLFIEPR</sequence>
<reference evidence="2 3" key="1">
    <citation type="journal article" date="2016" name="Mol. Biol. Evol.">
        <title>Genome-Wide Survey of Gut Fungi (Harpellales) Reveals the First Horizontally Transferred Ubiquitin Gene from a Mosquito Host.</title>
        <authorList>
            <person name="Wang Y."/>
            <person name="White M.M."/>
            <person name="Kvist S."/>
            <person name="Moncalvo J.M."/>
        </authorList>
    </citation>
    <scope>NUCLEOTIDE SEQUENCE [LARGE SCALE GENOMIC DNA]</scope>
    <source>
        <strain evidence="2 3">ALG-7-W6</strain>
    </source>
</reference>
<dbReference type="InterPro" id="IPR000504">
    <property type="entry name" value="RRM_dom"/>
</dbReference>
<keyword evidence="3" id="KW-1185">Reference proteome</keyword>
<dbReference type="GO" id="GO:0003723">
    <property type="term" value="F:RNA binding"/>
    <property type="evidence" value="ECO:0007669"/>
    <property type="project" value="InterPro"/>
</dbReference>
<dbReference type="InterPro" id="IPR035979">
    <property type="entry name" value="RBD_domain_sf"/>
</dbReference>
<dbReference type="Pfam" id="PF00076">
    <property type="entry name" value="RRM_1"/>
    <property type="match status" value="1"/>
</dbReference>
<evidence type="ECO:0000313" key="2">
    <source>
        <dbReference type="EMBL" id="OLY80174.1"/>
    </source>
</evidence>
<dbReference type="InterPro" id="IPR012677">
    <property type="entry name" value="Nucleotide-bd_a/b_plait_sf"/>
</dbReference>
<dbReference type="SUPFAM" id="SSF54928">
    <property type="entry name" value="RNA-binding domain, RBD"/>
    <property type="match status" value="1"/>
</dbReference>
<protein>
    <recommendedName>
        <fullName evidence="1">RRM domain-containing protein</fullName>
    </recommendedName>
</protein>